<organism evidence="13 14">
    <name type="scientific">Clupea harengus</name>
    <name type="common">Atlantic herring</name>
    <dbReference type="NCBI Taxonomy" id="7950"/>
    <lineage>
        <taxon>Eukaryota</taxon>
        <taxon>Metazoa</taxon>
        <taxon>Chordata</taxon>
        <taxon>Craniata</taxon>
        <taxon>Vertebrata</taxon>
        <taxon>Euteleostomi</taxon>
        <taxon>Actinopterygii</taxon>
        <taxon>Neopterygii</taxon>
        <taxon>Teleostei</taxon>
        <taxon>Clupei</taxon>
        <taxon>Clupeiformes</taxon>
        <taxon>Clupeoidei</taxon>
        <taxon>Clupeidae</taxon>
        <taxon>Clupea</taxon>
    </lineage>
</organism>
<evidence type="ECO:0000256" key="3">
    <source>
        <dbReference type="ARBA" id="ARBA00005720"/>
    </source>
</evidence>
<keyword evidence="8" id="KW-0564">Palmitate</keyword>
<evidence type="ECO:0000256" key="2">
    <source>
        <dbReference type="ARBA" id="ARBA00004245"/>
    </source>
</evidence>
<comment type="similarity">
    <text evidence="3">Belongs to the CDC42SE/SPEC family.</text>
</comment>
<evidence type="ECO:0000256" key="11">
    <source>
        <dbReference type="SAM" id="MobiDB-lite"/>
    </source>
</evidence>
<keyword evidence="10" id="KW-0449">Lipoprotein</keyword>
<keyword evidence="7" id="KW-0472">Membrane</keyword>
<dbReference type="InterPro" id="IPR039056">
    <property type="entry name" value="SPEC"/>
</dbReference>
<evidence type="ECO:0000256" key="9">
    <source>
        <dbReference type="ARBA" id="ARBA00023212"/>
    </source>
</evidence>
<dbReference type="KEGG" id="char:105908934"/>
<feature type="region of interest" description="Disordered" evidence="11">
    <location>
        <begin position="140"/>
        <end position="167"/>
    </location>
</feature>
<proteinExistence type="inferred from homology"/>
<dbReference type="PANTHER" id="PTHR13502:SF3">
    <property type="entry name" value="CDC42 SMALL EFFECTOR PROTEIN 1"/>
    <property type="match status" value="1"/>
</dbReference>
<dbReference type="RefSeq" id="XP_031432348.1">
    <property type="nucleotide sequence ID" value="XM_031576488.2"/>
</dbReference>
<sequence>MSIVCQLNVNLNVTFLVDYFPNKSLPRSAYVIPGYPVKSTVTGELLRTESTLTHQSLNTGGSPRTSPVAERCTTTAGRVARESQDGRRGAPGMSEFWHKIGCCVVAKPPPKKRRRKIDRTMIGEPTNFVHLTHIGSGEMADGMAPSGPVQQQMRSKVPHSNGRNSLL</sequence>
<keyword evidence="5" id="KW-0963">Cytoplasm</keyword>
<keyword evidence="6" id="KW-0133">Cell shape</keyword>
<reference evidence="14" key="1">
    <citation type="submission" date="2025-08" db="UniProtKB">
        <authorList>
            <consortium name="RefSeq"/>
        </authorList>
    </citation>
    <scope>IDENTIFICATION</scope>
</reference>
<evidence type="ECO:0000313" key="14">
    <source>
        <dbReference type="RefSeq" id="XP_031432348.1"/>
    </source>
</evidence>
<feature type="region of interest" description="Disordered" evidence="11">
    <location>
        <begin position="54"/>
        <end position="91"/>
    </location>
</feature>
<gene>
    <name evidence="14" type="primary">cdc42se1</name>
</gene>
<dbReference type="PANTHER" id="PTHR13502">
    <property type="entry name" value="CDC42 SMALL EFFECTOR PROTEIN HOMOLOG"/>
    <property type="match status" value="1"/>
</dbReference>
<evidence type="ECO:0000259" key="12">
    <source>
        <dbReference type="PROSITE" id="PS50108"/>
    </source>
</evidence>
<dbReference type="GO" id="GO:0008360">
    <property type="term" value="P:regulation of cell shape"/>
    <property type="evidence" value="ECO:0007669"/>
    <property type="project" value="UniProtKB-KW"/>
</dbReference>
<accession>A0A6P8FWR5</accession>
<evidence type="ECO:0000256" key="6">
    <source>
        <dbReference type="ARBA" id="ARBA00022960"/>
    </source>
</evidence>
<evidence type="ECO:0000256" key="10">
    <source>
        <dbReference type="ARBA" id="ARBA00023288"/>
    </source>
</evidence>
<protein>
    <submittedName>
        <fullName evidence="14">CDC42 small effector protein 1</fullName>
    </submittedName>
</protein>
<keyword evidence="9" id="KW-0206">Cytoskeleton</keyword>
<dbReference type="Proteomes" id="UP000515152">
    <property type="component" value="Chromosome 11"/>
</dbReference>
<dbReference type="GO" id="GO:0031267">
    <property type="term" value="F:small GTPase binding"/>
    <property type="evidence" value="ECO:0007669"/>
    <property type="project" value="InterPro"/>
</dbReference>
<dbReference type="GO" id="GO:0035023">
    <property type="term" value="P:regulation of Rho protein signal transduction"/>
    <property type="evidence" value="ECO:0007669"/>
    <property type="project" value="InterPro"/>
</dbReference>
<comment type="subcellular location">
    <subcellularLocation>
        <location evidence="1">Cell membrane</location>
        <topology evidence="1">Lipid-anchor</topology>
    </subcellularLocation>
    <subcellularLocation>
        <location evidence="2">Cytoplasm</location>
        <location evidence="2">Cytoskeleton</location>
    </subcellularLocation>
</comment>
<evidence type="ECO:0000256" key="8">
    <source>
        <dbReference type="ARBA" id="ARBA00023139"/>
    </source>
</evidence>
<dbReference type="PROSITE" id="PS50108">
    <property type="entry name" value="CRIB"/>
    <property type="match status" value="1"/>
</dbReference>
<dbReference type="GeneID" id="105908934"/>
<dbReference type="InterPro" id="IPR036936">
    <property type="entry name" value="CRIB_dom_sf"/>
</dbReference>
<dbReference type="AlphaFoldDB" id="A0A6P8FWR5"/>
<keyword evidence="13" id="KW-1185">Reference proteome</keyword>
<feature type="domain" description="CRIB" evidence="12">
    <location>
        <begin position="122"/>
        <end position="135"/>
    </location>
</feature>
<evidence type="ECO:0000256" key="5">
    <source>
        <dbReference type="ARBA" id="ARBA00022490"/>
    </source>
</evidence>
<dbReference type="CTD" id="56882"/>
<dbReference type="OrthoDB" id="5559822at2759"/>
<feature type="compositionally biased region" description="Basic and acidic residues" evidence="11">
    <location>
        <begin position="79"/>
        <end position="88"/>
    </location>
</feature>
<keyword evidence="4" id="KW-1003">Cell membrane</keyword>
<evidence type="ECO:0000313" key="13">
    <source>
        <dbReference type="Proteomes" id="UP000515152"/>
    </source>
</evidence>
<dbReference type="InterPro" id="IPR000095">
    <property type="entry name" value="CRIB_dom"/>
</dbReference>
<evidence type="ECO:0000256" key="7">
    <source>
        <dbReference type="ARBA" id="ARBA00023136"/>
    </source>
</evidence>
<dbReference type="GO" id="GO:0005886">
    <property type="term" value="C:plasma membrane"/>
    <property type="evidence" value="ECO:0007669"/>
    <property type="project" value="UniProtKB-SubCell"/>
</dbReference>
<evidence type="ECO:0000256" key="1">
    <source>
        <dbReference type="ARBA" id="ARBA00004193"/>
    </source>
</evidence>
<feature type="compositionally biased region" description="Polar residues" evidence="11">
    <location>
        <begin position="54"/>
        <end position="65"/>
    </location>
</feature>
<evidence type="ECO:0000256" key="4">
    <source>
        <dbReference type="ARBA" id="ARBA00022475"/>
    </source>
</evidence>
<name>A0A6P8FWR5_CLUHA</name>
<dbReference type="Gene3D" id="3.90.810.10">
    <property type="entry name" value="CRIB domain"/>
    <property type="match status" value="1"/>
</dbReference>
<dbReference type="GO" id="GO:0005856">
    <property type="term" value="C:cytoskeleton"/>
    <property type="evidence" value="ECO:0007669"/>
    <property type="project" value="UniProtKB-SubCell"/>
</dbReference>